<reference evidence="2" key="1">
    <citation type="journal article" date="2020" name="Stud. Mycol.">
        <title>101 Dothideomycetes genomes: a test case for predicting lifestyles and emergence of pathogens.</title>
        <authorList>
            <person name="Haridas S."/>
            <person name="Albert R."/>
            <person name="Binder M."/>
            <person name="Bloem J."/>
            <person name="Labutti K."/>
            <person name="Salamov A."/>
            <person name="Andreopoulos B."/>
            <person name="Baker S."/>
            <person name="Barry K."/>
            <person name="Bills G."/>
            <person name="Bluhm B."/>
            <person name="Cannon C."/>
            <person name="Castanera R."/>
            <person name="Culley D."/>
            <person name="Daum C."/>
            <person name="Ezra D."/>
            <person name="Gonzalez J."/>
            <person name="Henrissat B."/>
            <person name="Kuo A."/>
            <person name="Liang C."/>
            <person name="Lipzen A."/>
            <person name="Lutzoni F."/>
            <person name="Magnuson J."/>
            <person name="Mondo S."/>
            <person name="Nolan M."/>
            <person name="Ohm R."/>
            <person name="Pangilinan J."/>
            <person name="Park H.-J."/>
            <person name="Ramirez L."/>
            <person name="Alfaro M."/>
            <person name="Sun H."/>
            <person name="Tritt A."/>
            <person name="Yoshinaga Y."/>
            <person name="Zwiers L.-H."/>
            <person name="Turgeon B."/>
            <person name="Goodwin S."/>
            <person name="Spatafora J."/>
            <person name="Crous P."/>
            <person name="Grigoriev I."/>
        </authorList>
    </citation>
    <scope>NUCLEOTIDE SEQUENCE</scope>
    <source>
        <strain evidence="2">CBS 122681</strain>
    </source>
</reference>
<dbReference type="Pfam" id="PF12937">
    <property type="entry name" value="F-box-like"/>
    <property type="match status" value="1"/>
</dbReference>
<dbReference type="Gene3D" id="1.20.1280.50">
    <property type="match status" value="1"/>
</dbReference>
<dbReference type="SMART" id="SM00256">
    <property type="entry name" value="FBOX"/>
    <property type="match status" value="1"/>
</dbReference>
<dbReference type="Proteomes" id="UP000799324">
    <property type="component" value="Unassembled WGS sequence"/>
</dbReference>
<sequence length="411" mass="46362">MRALSLGRLPTEILRRIGSYMSCPSALTFLLVCRSIYQACDDWTVWRDVVRHSPHYPSLIFADDADEWKRYVVAGTKAACSQGDWDTKDLEEWLPQLAAQGHSDVLRGDLSFLHRLCDAVVDTTFRSASTSRELDAHTWKLAQAAAFCLAMQHLAQTASDASSDLLRSVPWFRLVDLDRQEVSAKDRGRLIMMQHALANRAVGFLCAKLRHALVNGNTASQYAAGLYAPPTARTIPFPRLMDLPLPFTPNGPERFGDCHLSAMTDPSFFVDDEWTGCTSKFGLSEVHVNRIGGSHRDGFAPANSGLSTPPGNFPNGRHFEHVVRFHLVEQHDGNQYKLQSNNYHSETDLHNITMTMEKNTGHLTITHWHPLVPDFITSDAVITPFGIVSRLLLSEEYWIWLWKVQWSEFVE</sequence>
<evidence type="ECO:0000259" key="1">
    <source>
        <dbReference type="PROSITE" id="PS50181"/>
    </source>
</evidence>
<evidence type="ECO:0000313" key="2">
    <source>
        <dbReference type="EMBL" id="KAF2647190.1"/>
    </source>
</evidence>
<dbReference type="SUPFAM" id="SSF81383">
    <property type="entry name" value="F-box domain"/>
    <property type="match status" value="1"/>
</dbReference>
<dbReference type="PROSITE" id="PS50181">
    <property type="entry name" value="FBOX"/>
    <property type="match status" value="1"/>
</dbReference>
<dbReference type="OrthoDB" id="3789892at2759"/>
<organism evidence="2 3">
    <name type="scientific">Lophiostoma macrostomum CBS 122681</name>
    <dbReference type="NCBI Taxonomy" id="1314788"/>
    <lineage>
        <taxon>Eukaryota</taxon>
        <taxon>Fungi</taxon>
        <taxon>Dikarya</taxon>
        <taxon>Ascomycota</taxon>
        <taxon>Pezizomycotina</taxon>
        <taxon>Dothideomycetes</taxon>
        <taxon>Pleosporomycetidae</taxon>
        <taxon>Pleosporales</taxon>
        <taxon>Lophiostomataceae</taxon>
        <taxon>Lophiostoma</taxon>
    </lineage>
</organism>
<dbReference type="InterPro" id="IPR001810">
    <property type="entry name" value="F-box_dom"/>
</dbReference>
<feature type="domain" description="F-box" evidence="1">
    <location>
        <begin position="3"/>
        <end position="49"/>
    </location>
</feature>
<name>A0A6A6SHZ9_9PLEO</name>
<protein>
    <recommendedName>
        <fullName evidence="1">F-box domain-containing protein</fullName>
    </recommendedName>
</protein>
<accession>A0A6A6SHZ9</accession>
<proteinExistence type="predicted"/>
<dbReference type="InterPro" id="IPR036047">
    <property type="entry name" value="F-box-like_dom_sf"/>
</dbReference>
<dbReference type="EMBL" id="MU004664">
    <property type="protein sequence ID" value="KAF2647190.1"/>
    <property type="molecule type" value="Genomic_DNA"/>
</dbReference>
<dbReference type="AlphaFoldDB" id="A0A6A6SHZ9"/>
<gene>
    <name evidence="2" type="ORF">K491DRAFT_784873</name>
</gene>
<evidence type="ECO:0000313" key="3">
    <source>
        <dbReference type="Proteomes" id="UP000799324"/>
    </source>
</evidence>
<keyword evidence="3" id="KW-1185">Reference proteome</keyword>